<dbReference type="PANTHER" id="PTHR11685">
    <property type="entry name" value="RBR FAMILY RING FINGER AND IBR DOMAIN-CONTAINING"/>
    <property type="match status" value="1"/>
</dbReference>
<dbReference type="Gene3D" id="3.30.40.10">
    <property type="entry name" value="Zinc/RING finger domain, C3HC4 (zinc finger)"/>
    <property type="match status" value="1"/>
</dbReference>
<feature type="domain" description="RING-type" evidence="11">
    <location>
        <begin position="215"/>
        <end position="455"/>
    </location>
</feature>
<keyword evidence="9" id="KW-0862">Zinc</keyword>
<dbReference type="InParanoid" id="A0A3P8WV20"/>
<evidence type="ECO:0000256" key="6">
    <source>
        <dbReference type="ARBA" id="ARBA00022737"/>
    </source>
</evidence>
<evidence type="ECO:0000256" key="3">
    <source>
        <dbReference type="ARBA" id="ARBA00012251"/>
    </source>
</evidence>
<dbReference type="PROSITE" id="PS00518">
    <property type="entry name" value="ZF_RING_1"/>
    <property type="match status" value="1"/>
</dbReference>
<dbReference type="GO" id="GO:0061630">
    <property type="term" value="F:ubiquitin protein ligase activity"/>
    <property type="evidence" value="ECO:0007669"/>
    <property type="project" value="UniProtKB-EC"/>
</dbReference>
<dbReference type="InterPro" id="IPR044066">
    <property type="entry name" value="TRIAD_supradom"/>
</dbReference>
<reference evidence="12 13" key="1">
    <citation type="journal article" date="2014" name="Nat. Genet.">
        <title>Whole-genome sequence of a flatfish provides insights into ZW sex chromosome evolution and adaptation to a benthic lifestyle.</title>
        <authorList>
            <person name="Chen S."/>
            <person name="Zhang G."/>
            <person name="Shao C."/>
            <person name="Huang Q."/>
            <person name="Liu G."/>
            <person name="Zhang P."/>
            <person name="Song W."/>
            <person name="An N."/>
            <person name="Chalopin D."/>
            <person name="Volff J.N."/>
            <person name="Hong Y."/>
            <person name="Li Q."/>
            <person name="Sha Z."/>
            <person name="Zhou H."/>
            <person name="Xie M."/>
            <person name="Yu Q."/>
            <person name="Liu Y."/>
            <person name="Xiang H."/>
            <person name="Wang N."/>
            <person name="Wu K."/>
            <person name="Yang C."/>
            <person name="Zhou Q."/>
            <person name="Liao X."/>
            <person name="Yang L."/>
            <person name="Hu Q."/>
            <person name="Zhang J."/>
            <person name="Meng L."/>
            <person name="Jin L."/>
            <person name="Tian Y."/>
            <person name="Lian J."/>
            <person name="Yang J."/>
            <person name="Miao G."/>
            <person name="Liu S."/>
            <person name="Liang Z."/>
            <person name="Yan F."/>
            <person name="Li Y."/>
            <person name="Sun B."/>
            <person name="Zhang H."/>
            <person name="Zhang J."/>
            <person name="Zhu Y."/>
            <person name="Du M."/>
            <person name="Zhao Y."/>
            <person name="Schartl M."/>
            <person name="Tang Q."/>
            <person name="Wang J."/>
        </authorList>
    </citation>
    <scope>NUCLEOTIDE SEQUENCE</scope>
</reference>
<dbReference type="Gene3D" id="3.10.110.10">
    <property type="entry name" value="Ubiquitin Conjugating Enzyme"/>
    <property type="match status" value="1"/>
</dbReference>
<dbReference type="GO" id="GO:0008270">
    <property type="term" value="F:zinc ion binding"/>
    <property type="evidence" value="ECO:0007669"/>
    <property type="project" value="UniProtKB-KW"/>
</dbReference>
<dbReference type="Pfam" id="PF05773">
    <property type="entry name" value="RWD"/>
    <property type="match status" value="1"/>
</dbReference>
<dbReference type="SMART" id="SM00591">
    <property type="entry name" value="RWD"/>
    <property type="match status" value="1"/>
</dbReference>
<dbReference type="STRING" id="244447.ENSCSEP00000030377"/>
<comment type="pathway">
    <text evidence="2">Protein modification; protein ubiquitination.</text>
</comment>
<evidence type="ECO:0000313" key="12">
    <source>
        <dbReference type="Ensembl" id="ENSCSEP00000030377.1"/>
    </source>
</evidence>
<dbReference type="Gene3D" id="2.20.25.20">
    <property type="match status" value="1"/>
</dbReference>
<dbReference type="InterPro" id="IPR006575">
    <property type="entry name" value="RWD_dom"/>
</dbReference>
<dbReference type="GeneTree" id="ENSGT00940000154507"/>
<feature type="domain" description="RWD" evidence="10">
    <location>
        <begin position="10"/>
        <end position="119"/>
    </location>
</feature>
<keyword evidence="4" id="KW-0808">Transferase</keyword>
<dbReference type="EC" id="2.3.2.31" evidence="3"/>
<evidence type="ECO:0000256" key="7">
    <source>
        <dbReference type="ARBA" id="ARBA00022771"/>
    </source>
</evidence>
<evidence type="ECO:0000256" key="2">
    <source>
        <dbReference type="ARBA" id="ARBA00004906"/>
    </source>
</evidence>
<dbReference type="GO" id="GO:0016567">
    <property type="term" value="P:protein ubiquitination"/>
    <property type="evidence" value="ECO:0007669"/>
    <property type="project" value="InterPro"/>
</dbReference>
<dbReference type="CDD" id="cd20341">
    <property type="entry name" value="BRcat_RBR_RNF14"/>
    <property type="match status" value="1"/>
</dbReference>
<dbReference type="SUPFAM" id="SSF54495">
    <property type="entry name" value="UBC-like"/>
    <property type="match status" value="1"/>
</dbReference>
<dbReference type="PROSITE" id="PS51873">
    <property type="entry name" value="TRIAD"/>
    <property type="match status" value="1"/>
</dbReference>
<dbReference type="InterPro" id="IPR031127">
    <property type="entry name" value="E3_UB_ligase_RBR"/>
</dbReference>
<evidence type="ECO:0000256" key="8">
    <source>
        <dbReference type="ARBA" id="ARBA00022786"/>
    </source>
</evidence>
<dbReference type="FunFam" id="3.30.40.10:FF:000137">
    <property type="entry name" value="RanBP-type and C3HC4-type zinc finger-containing protein 1"/>
    <property type="match status" value="1"/>
</dbReference>
<evidence type="ECO:0000313" key="13">
    <source>
        <dbReference type="Proteomes" id="UP000265120"/>
    </source>
</evidence>
<keyword evidence="7" id="KW-0863">Zinc-finger</keyword>
<dbReference type="Gene3D" id="1.20.120.1750">
    <property type="match status" value="1"/>
</dbReference>
<protein>
    <recommendedName>
        <fullName evidence="3">RBR-type E3 ubiquitin transferase</fullName>
        <ecNumber evidence="3">2.3.2.31</ecNumber>
    </recommendedName>
</protein>
<dbReference type="InterPro" id="IPR047548">
    <property type="entry name" value="Rcat_RBR_RNF14"/>
</dbReference>
<dbReference type="Pfam" id="PF22191">
    <property type="entry name" value="IBR_1"/>
    <property type="match status" value="1"/>
</dbReference>
<evidence type="ECO:0000256" key="9">
    <source>
        <dbReference type="ARBA" id="ARBA00022833"/>
    </source>
</evidence>
<dbReference type="AlphaFoldDB" id="A0A3P8WV20"/>
<accession>A0A3P8WV20</accession>
<dbReference type="Ensembl" id="ENSCSET00000030781.1">
    <property type="protein sequence ID" value="ENSCSEP00000030377.1"/>
    <property type="gene ID" value="ENSCSEG00000019448.1"/>
</dbReference>
<dbReference type="CDD" id="cd20354">
    <property type="entry name" value="Rcat_RBR_RNF14"/>
    <property type="match status" value="1"/>
</dbReference>
<keyword evidence="13" id="KW-1185">Reference proteome</keyword>
<evidence type="ECO:0000256" key="1">
    <source>
        <dbReference type="ARBA" id="ARBA00001798"/>
    </source>
</evidence>
<dbReference type="PROSITE" id="PS50908">
    <property type="entry name" value="RWD"/>
    <property type="match status" value="1"/>
</dbReference>
<dbReference type="SMART" id="SM00647">
    <property type="entry name" value="IBR"/>
    <property type="match status" value="2"/>
</dbReference>
<dbReference type="Pfam" id="PF01485">
    <property type="entry name" value="IBR"/>
    <property type="match status" value="1"/>
</dbReference>
<keyword evidence="5" id="KW-0479">Metal-binding</keyword>
<evidence type="ECO:0000259" key="11">
    <source>
        <dbReference type="PROSITE" id="PS51873"/>
    </source>
</evidence>
<sequence length="473" mass="52597">MNTDQEEQEDELLALNSIFGSEEFVRNDSNNGPTVMSQYEISFLPPLLLTFELPADYPSSSPPSFNLACSCEMQAHGHTFVKIQLSALGSHLIDLYQATGGTVILFSWVQFLKEDALKFLDIHTLLDLSSDEYKTPQFSQDSPNTKARHTLGIRVSSDVTDLSSSSAKDQTSQGAAALPVHGKESTGLVLSPSQTVLSQLLIHDAEQKQKAFNTTVFDCGVCFVGWPGSECVQLPECGHVFCQACLSEFCRLRITEGNVHAVTCLQTDCRTIPTPAQVQCLLLVGVTLFRRYDRLLLQSSLDLMSDVTYCPRKTCGSPVIVEKSSNAALCSVCNFAFCVTCKKTYHGTNDCQTKTNSLMEDYLGGSKERQRLLLSRYGYQSFKVILPDYLSEDWITVECKHCPHCFCKIQKNGGCNIMTCSRCRQRFCWLCLKRLSFPVDNGHFEIGTSPCRFHSVTTGEDQTFSTVSAFVFK</sequence>
<dbReference type="Proteomes" id="UP000265120">
    <property type="component" value="Chromosome 2"/>
</dbReference>
<dbReference type="InterPro" id="IPR031128">
    <property type="entry name" value="RNF14_RING-HC_Zfn"/>
</dbReference>
<evidence type="ECO:0000259" key="10">
    <source>
        <dbReference type="PROSITE" id="PS50908"/>
    </source>
</evidence>
<dbReference type="InterPro" id="IPR002867">
    <property type="entry name" value="IBR_dom"/>
</dbReference>
<reference evidence="12" key="3">
    <citation type="submission" date="2025-09" db="UniProtKB">
        <authorList>
            <consortium name="Ensembl"/>
        </authorList>
    </citation>
    <scope>IDENTIFICATION</scope>
</reference>
<evidence type="ECO:0000256" key="5">
    <source>
        <dbReference type="ARBA" id="ARBA00022723"/>
    </source>
</evidence>
<dbReference type="InterPro" id="IPR017907">
    <property type="entry name" value="Znf_RING_CS"/>
</dbReference>
<dbReference type="InterPro" id="IPR013083">
    <property type="entry name" value="Znf_RING/FYVE/PHD"/>
</dbReference>
<reference evidence="12" key="2">
    <citation type="submission" date="2025-08" db="UniProtKB">
        <authorList>
            <consortium name="Ensembl"/>
        </authorList>
    </citation>
    <scope>IDENTIFICATION</scope>
</reference>
<dbReference type="SUPFAM" id="SSF57850">
    <property type="entry name" value="RING/U-box"/>
    <property type="match status" value="3"/>
</dbReference>
<keyword evidence="6" id="KW-0677">Repeat</keyword>
<keyword evidence="8" id="KW-0833">Ubl conjugation pathway</keyword>
<organism evidence="12 13">
    <name type="scientific">Cynoglossus semilaevis</name>
    <name type="common">Tongue sole</name>
    <dbReference type="NCBI Taxonomy" id="244447"/>
    <lineage>
        <taxon>Eukaryota</taxon>
        <taxon>Metazoa</taxon>
        <taxon>Chordata</taxon>
        <taxon>Craniata</taxon>
        <taxon>Vertebrata</taxon>
        <taxon>Euteleostomi</taxon>
        <taxon>Actinopterygii</taxon>
        <taxon>Neopterygii</taxon>
        <taxon>Teleostei</taxon>
        <taxon>Neoteleostei</taxon>
        <taxon>Acanthomorphata</taxon>
        <taxon>Carangaria</taxon>
        <taxon>Pleuronectiformes</taxon>
        <taxon>Pleuronectoidei</taxon>
        <taxon>Cynoglossidae</taxon>
        <taxon>Cynoglossinae</taxon>
        <taxon>Cynoglossus</taxon>
    </lineage>
</organism>
<dbReference type="CDD" id="cd16628">
    <property type="entry name" value="RING-HC_RBR_RNF14"/>
    <property type="match status" value="1"/>
</dbReference>
<comment type="catalytic activity">
    <reaction evidence="1">
        <text>[E2 ubiquitin-conjugating enzyme]-S-ubiquitinyl-L-cysteine + [acceptor protein]-L-lysine = [E2 ubiquitin-conjugating enzyme]-L-cysteine + [acceptor protein]-N(6)-ubiquitinyl-L-lysine.</text>
        <dbReference type="EC" id="2.3.2.31"/>
    </reaction>
</comment>
<dbReference type="CDD" id="cd23820">
    <property type="entry name" value="RWD_RNF14"/>
    <property type="match status" value="1"/>
</dbReference>
<evidence type="ECO:0000256" key="4">
    <source>
        <dbReference type="ARBA" id="ARBA00022679"/>
    </source>
</evidence>
<dbReference type="InterPro" id="IPR016135">
    <property type="entry name" value="UBQ-conjugating_enzyme/RWD"/>
</dbReference>
<name>A0A3P8WV20_CYNSE</name>
<proteinExistence type="predicted"/>